<keyword evidence="4" id="KW-0378">Hydrolase</keyword>
<dbReference type="InterPro" id="IPR007863">
    <property type="entry name" value="Peptidase_M16_C"/>
</dbReference>
<evidence type="ECO:0000256" key="1">
    <source>
        <dbReference type="ARBA" id="ARBA00022723"/>
    </source>
</evidence>
<sequence>MQNPLLDKKYAERERNAVNAELTMARTRDGMRHGAASAQKPLTRHTPGSKFSGGNLETLSDKPGNPVQQALKDFHEKYYSANLMKAVIYSNKPLPELAKMAADTFGRVPNKESKKPEITVPVVTDAQKGIIIHYVPGAAA</sequence>
<dbReference type="Proteomes" id="UP000250561">
    <property type="component" value="Unassembled WGS sequence"/>
</dbReference>
<reference evidence="4 5" key="1">
    <citation type="submission" date="2018-06" db="EMBL/GenBank/DDBJ databases">
        <authorList>
            <consortium name="Pathogen Informatics"/>
            <person name="Doyle S."/>
        </authorList>
    </citation>
    <scope>NUCLEOTIDE SEQUENCE [LARGE SCALE GENOMIC DNA]</scope>
    <source>
        <strain evidence="4 5">NCTC11126</strain>
    </source>
</reference>
<keyword evidence="4" id="KW-0645">Protease</keyword>
<dbReference type="GO" id="GO:0046872">
    <property type="term" value="F:metal ion binding"/>
    <property type="evidence" value="ECO:0007669"/>
    <property type="project" value="UniProtKB-KW"/>
</dbReference>
<accession>A0A2X1K9V5</accession>
<dbReference type="InterPro" id="IPR050626">
    <property type="entry name" value="Peptidase_M16"/>
</dbReference>
<evidence type="ECO:0000313" key="4">
    <source>
        <dbReference type="EMBL" id="SPW56180.1"/>
    </source>
</evidence>
<evidence type="ECO:0000259" key="3">
    <source>
        <dbReference type="Pfam" id="PF05193"/>
    </source>
</evidence>
<dbReference type="EC" id="3.4.24.55" evidence="4"/>
<gene>
    <name evidence="4" type="primary">ptrA_2</name>
    <name evidence="4" type="ORF">NCTC11126_04979</name>
</gene>
<dbReference type="Pfam" id="PF05193">
    <property type="entry name" value="Peptidase_M16_C"/>
    <property type="match status" value="1"/>
</dbReference>
<proteinExistence type="predicted"/>
<dbReference type="InterPro" id="IPR011249">
    <property type="entry name" value="Metalloenz_LuxS/M16"/>
</dbReference>
<dbReference type="Gene3D" id="3.30.830.10">
    <property type="entry name" value="Metalloenzyme, LuxS/M16 peptidase-like"/>
    <property type="match status" value="1"/>
</dbReference>
<evidence type="ECO:0000313" key="5">
    <source>
        <dbReference type="Proteomes" id="UP000250561"/>
    </source>
</evidence>
<dbReference type="PANTHER" id="PTHR43690">
    <property type="entry name" value="NARDILYSIN"/>
    <property type="match status" value="1"/>
</dbReference>
<feature type="region of interest" description="Disordered" evidence="2">
    <location>
        <begin position="26"/>
        <end position="64"/>
    </location>
</feature>
<name>A0A2X1K9V5_ECOLX</name>
<dbReference type="SUPFAM" id="SSF63411">
    <property type="entry name" value="LuxS/MPP-like metallohydrolase"/>
    <property type="match status" value="1"/>
</dbReference>
<dbReference type="AlphaFoldDB" id="A0A2X1K9V5"/>
<dbReference type="GO" id="GO:0004222">
    <property type="term" value="F:metalloendopeptidase activity"/>
    <property type="evidence" value="ECO:0007669"/>
    <property type="project" value="UniProtKB-EC"/>
</dbReference>
<feature type="domain" description="Peptidase M16 C-terminal" evidence="3">
    <location>
        <begin position="69"/>
        <end position="133"/>
    </location>
</feature>
<evidence type="ECO:0000256" key="2">
    <source>
        <dbReference type="SAM" id="MobiDB-lite"/>
    </source>
</evidence>
<organism evidence="4 5">
    <name type="scientific">Escherichia coli</name>
    <dbReference type="NCBI Taxonomy" id="562"/>
    <lineage>
        <taxon>Bacteria</taxon>
        <taxon>Pseudomonadati</taxon>
        <taxon>Pseudomonadota</taxon>
        <taxon>Gammaproteobacteria</taxon>
        <taxon>Enterobacterales</taxon>
        <taxon>Enterobacteriaceae</taxon>
        <taxon>Escherichia</taxon>
    </lineage>
</organism>
<dbReference type="GO" id="GO:0006508">
    <property type="term" value="P:proteolysis"/>
    <property type="evidence" value="ECO:0007669"/>
    <property type="project" value="UniProtKB-KW"/>
</dbReference>
<dbReference type="PANTHER" id="PTHR43690:SF18">
    <property type="entry name" value="INSULIN-DEGRADING ENZYME-RELATED"/>
    <property type="match status" value="1"/>
</dbReference>
<dbReference type="EMBL" id="UARS01000011">
    <property type="protein sequence ID" value="SPW56180.1"/>
    <property type="molecule type" value="Genomic_DNA"/>
</dbReference>
<keyword evidence="1" id="KW-0479">Metal-binding</keyword>
<protein>
    <submittedName>
        <fullName evidence="4">Protease III</fullName>
        <ecNumber evidence="4">3.4.24.55</ecNumber>
    </submittedName>
</protein>